<evidence type="ECO:0000256" key="13">
    <source>
        <dbReference type="ARBA" id="ARBA00051542"/>
    </source>
</evidence>
<dbReference type="FunFam" id="2.40.30.10:FF:000023">
    <property type="entry name" value="tRNA-specific 2-thiouridylase MnmA"/>
    <property type="match status" value="1"/>
</dbReference>
<dbReference type="GO" id="GO:0005524">
    <property type="term" value="F:ATP binding"/>
    <property type="evidence" value="ECO:0007669"/>
    <property type="project" value="UniProtKB-KW"/>
</dbReference>
<dbReference type="InterPro" id="IPR014729">
    <property type="entry name" value="Rossmann-like_a/b/a_fold"/>
</dbReference>
<feature type="domain" description="tRNA-specific 2-thiouridylase MnmA-like C-terminal" evidence="15">
    <location>
        <begin position="291"/>
        <end position="363"/>
    </location>
</feature>
<feature type="region of interest" description="Interaction with tRNA" evidence="14">
    <location>
        <begin position="314"/>
        <end position="315"/>
    </location>
</feature>
<evidence type="ECO:0000256" key="1">
    <source>
        <dbReference type="ARBA" id="ARBA00004496"/>
    </source>
</evidence>
<comment type="similarity">
    <text evidence="2 14">Belongs to the MnmA/TRMU family.</text>
</comment>
<feature type="domain" description="tRNA-specific 2-thiouridylase MnmA-like central" evidence="16">
    <location>
        <begin position="207"/>
        <end position="279"/>
    </location>
</feature>
<dbReference type="PANTHER" id="PTHR11933:SF5">
    <property type="entry name" value="MITOCHONDRIAL TRNA-SPECIFIC 2-THIOURIDYLASE 1"/>
    <property type="match status" value="1"/>
</dbReference>
<dbReference type="GO" id="GO:0005737">
    <property type="term" value="C:cytoplasm"/>
    <property type="evidence" value="ECO:0007669"/>
    <property type="project" value="UniProtKB-SubCell"/>
</dbReference>
<evidence type="ECO:0000256" key="11">
    <source>
        <dbReference type="ARBA" id="ARBA00022884"/>
    </source>
</evidence>
<dbReference type="InterPro" id="IPR046884">
    <property type="entry name" value="MnmA-like_central"/>
</dbReference>
<dbReference type="OrthoDB" id="9800696at2"/>
<reference evidence="17 18" key="1">
    <citation type="submission" date="2019-02" db="EMBL/GenBank/DDBJ databases">
        <title>Draft Genome Sequences of Six Type Strains of the Genus Massilia.</title>
        <authorList>
            <person name="Miess H."/>
            <person name="Frediansyhah A."/>
            <person name="Gross H."/>
        </authorList>
    </citation>
    <scope>NUCLEOTIDE SEQUENCE [LARGE SCALE GENOMIC DNA]</scope>
    <source>
        <strain evidence="17 18">DSM 17473</strain>
    </source>
</reference>
<dbReference type="Pfam" id="PF03054">
    <property type="entry name" value="tRNA_Me_trans"/>
    <property type="match status" value="1"/>
</dbReference>
<feature type="binding site" evidence="14">
    <location>
        <begin position="9"/>
        <end position="16"/>
    </location>
    <ligand>
        <name>ATP</name>
        <dbReference type="ChEBI" id="CHEBI:30616"/>
    </ligand>
</feature>
<evidence type="ECO:0000313" key="17">
    <source>
        <dbReference type="EMBL" id="QBE64150.1"/>
    </source>
</evidence>
<dbReference type="NCBIfam" id="TIGR00420">
    <property type="entry name" value="trmU"/>
    <property type="match status" value="1"/>
</dbReference>
<dbReference type="NCBIfam" id="NF001138">
    <property type="entry name" value="PRK00143.1"/>
    <property type="match status" value="1"/>
</dbReference>
<evidence type="ECO:0000256" key="9">
    <source>
        <dbReference type="ARBA" id="ARBA00022741"/>
    </source>
</evidence>
<keyword evidence="12" id="KW-1015">Disulfide bond</keyword>
<feature type="site" description="Interaction with tRNA" evidence="14">
    <location>
        <position position="125"/>
    </location>
</feature>
<evidence type="ECO:0000256" key="14">
    <source>
        <dbReference type="HAMAP-Rule" id="MF_00144"/>
    </source>
</evidence>
<dbReference type="EC" id="2.8.1.13" evidence="3 14"/>
<keyword evidence="7 14" id="KW-0808">Transferase</keyword>
<protein>
    <recommendedName>
        <fullName evidence="4 14">tRNA-specific 2-thiouridylase MnmA</fullName>
        <ecNumber evidence="3 14">2.8.1.13</ecNumber>
    </recommendedName>
</protein>
<accession>A0A4P6KYM0</accession>
<proteinExistence type="inferred from homology"/>
<dbReference type="GO" id="GO:0002143">
    <property type="term" value="P:tRNA wobble position uridine thiolation"/>
    <property type="evidence" value="ECO:0007669"/>
    <property type="project" value="TreeGrafter"/>
</dbReference>
<feature type="site" description="Interaction with tRNA" evidence="14">
    <location>
        <position position="347"/>
    </location>
</feature>
<evidence type="ECO:0000313" key="18">
    <source>
        <dbReference type="Proteomes" id="UP000290637"/>
    </source>
</evidence>
<evidence type="ECO:0000259" key="15">
    <source>
        <dbReference type="Pfam" id="PF20258"/>
    </source>
</evidence>
<evidence type="ECO:0000256" key="5">
    <source>
        <dbReference type="ARBA" id="ARBA00022490"/>
    </source>
</evidence>
<keyword evidence="5 14" id="KW-0963">Cytoplasm</keyword>
<evidence type="ECO:0000256" key="12">
    <source>
        <dbReference type="ARBA" id="ARBA00023157"/>
    </source>
</evidence>
<keyword evidence="10 14" id="KW-0067">ATP-binding</keyword>
<evidence type="ECO:0000256" key="3">
    <source>
        <dbReference type="ARBA" id="ARBA00011949"/>
    </source>
</evidence>
<evidence type="ECO:0000256" key="8">
    <source>
        <dbReference type="ARBA" id="ARBA00022694"/>
    </source>
</evidence>
<keyword evidence="6 14" id="KW-0820">tRNA-binding</keyword>
<dbReference type="GO" id="GO:0103016">
    <property type="term" value="F:tRNA-uridine 2-sulfurtransferase activity"/>
    <property type="evidence" value="ECO:0007669"/>
    <property type="project" value="UniProtKB-EC"/>
</dbReference>
<keyword evidence="18" id="KW-1185">Reference proteome</keyword>
<dbReference type="KEGG" id="plue:EWM63_15135"/>
<feature type="binding site" evidence="14">
    <location>
        <position position="35"/>
    </location>
    <ligand>
        <name>ATP</name>
        <dbReference type="ChEBI" id="CHEBI:30616"/>
    </ligand>
</feature>
<dbReference type="RefSeq" id="WP_130187270.1">
    <property type="nucleotide sequence ID" value="NZ_CP035913.1"/>
</dbReference>
<dbReference type="AlphaFoldDB" id="A0A4P6KYM0"/>
<keyword evidence="8 14" id="KW-0819">tRNA processing</keyword>
<dbReference type="CDD" id="cd01998">
    <property type="entry name" value="MnmA_TRMU-like"/>
    <property type="match status" value="1"/>
</dbReference>
<evidence type="ECO:0000256" key="6">
    <source>
        <dbReference type="ARBA" id="ARBA00022555"/>
    </source>
</evidence>
<keyword evidence="11 14" id="KW-0694">RNA-binding</keyword>
<keyword evidence="9 14" id="KW-0547">Nucleotide-binding</keyword>
<dbReference type="Gene3D" id="2.30.30.280">
    <property type="entry name" value="Adenine nucleotide alpha hydrolases-like domains"/>
    <property type="match status" value="1"/>
</dbReference>
<dbReference type="Pfam" id="PF20259">
    <property type="entry name" value="tRNA_Me_trans_M"/>
    <property type="match status" value="1"/>
</dbReference>
<evidence type="ECO:0000256" key="2">
    <source>
        <dbReference type="ARBA" id="ARBA00006191"/>
    </source>
</evidence>
<evidence type="ECO:0000256" key="4">
    <source>
        <dbReference type="ARBA" id="ARBA00013805"/>
    </source>
</evidence>
<dbReference type="InterPro" id="IPR023382">
    <property type="entry name" value="MnmA-like_central_sf"/>
</dbReference>
<feature type="region of interest" description="Interaction with tRNA" evidence="14">
    <location>
        <begin position="148"/>
        <end position="150"/>
    </location>
</feature>
<gene>
    <name evidence="14 17" type="primary">mnmA</name>
    <name evidence="17" type="ORF">EWM63_15135</name>
</gene>
<comment type="subcellular location">
    <subcellularLocation>
        <location evidence="1 14">Cytoplasm</location>
    </subcellularLocation>
</comment>
<dbReference type="EMBL" id="CP035913">
    <property type="protein sequence ID" value="QBE64150.1"/>
    <property type="molecule type" value="Genomic_DNA"/>
</dbReference>
<dbReference type="InterPro" id="IPR004506">
    <property type="entry name" value="MnmA-like"/>
</dbReference>
<feature type="region of interest" description="Interaction with target base in tRNA" evidence="14">
    <location>
        <begin position="95"/>
        <end position="97"/>
    </location>
</feature>
<dbReference type="Gene3D" id="2.40.30.10">
    <property type="entry name" value="Translation factors"/>
    <property type="match status" value="1"/>
</dbReference>
<dbReference type="Proteomes" id="UP000290637">
    <property type="component" value="Chromosome"/>
</dbReference>
<dbReference type="GO" id="GO:0000049">
    <property type="term" value="F:tRNA binding"/>
    <property type="evidence" value="ECO:0007669"/>
    <property type="project" value="UniProtKB-KW"/>
</dbReference>
<name>A0A4P6KYM0_9BURK</name>
<dbReference type="HAMAP" id="MF_00144">
    <property type="entry name" value="tRNA_thiouridyl_MnmA"/>
    <property type="match status" value="1"/>
</dbReference>
<comment type="catalytic activity">
    <reaction evidence="13 14">
        <text>S-sulfanyl-L-cysteinyl-[protein] + uridine(34) in tRNA + AH2 + ATP = 2-thiouridine(34) in tRNA + L-cysteinyl-[protein] + A + AMP + diphosphate + H(+)</text>
        <dbReference type="Rhea" id="RHEA:47032"/>
        <dbReference type="Rhea" id="RHEA-COMP:10131"/>
        <dbReference type="Rhea" id="RHEA-COMP:11726"/>
        <dbReference type="Rhea" id="RHEA-COMP:11727"/>
        <dbReference type="Rhea" id="RHEA-COMP:11728"/>
        <dbReference type="ChEBI" id="CHEBI:13193"/>
        <dbReference type="ChEBI" id="CHEBI:15378"/>
        <dbReference type="ChEBI" id="CHEBI:17499"/>
        <dbReference type="ChEBI" id="CHEBI:29950"/>
        <dbReference type="ChEBI" id="CHEBI:30616"/>
        <dbReference type="ChEBI" id="CHEBI:33019"/>
        <dbReference type="ChEBI" id="CHEBI:61963"/>
        <dbReference type="ChEBI" id="CHEBI:65315"/>
        <dbReference type="ChEBI" id="CHEBI:87170"/>
        <dbReference type="ChEBI" id="CHEBI:456215"/>
        <dbReference type="EC" id="2.8.1.13"/>
    </reaction>
</comment>
<comment type="function">
    <text evidence="14">Catalyzes the 2-thiolation of uridine at the wobble position (U34) of tRNA, leading to the formation of s(2)U34.</text>
</comment>
<comment type="caution">
    <text evidence="14">Lacks conserved residue(s) required for the propagation of feature annotation.</text>
</comment>
<dbReference type="Pfam" id="PF20258">
    <property type="entry name" value="tRNA_Me_trans_C"/>
    <property type="match status" value="1"/>
</dbReference>
<feature type="active site" description="Cysteine persulfide intermediate" evidence="14">
    <location>
        <position position="198"/>
    </location>
</feature>
<dbReference type="Gene3D" id="3.40.50.620">
    <property type="entry name" value="HUPs"/>
    <property type="match status" value="1"/>
</dbReference>
<evidence type="ECO:0000256" key="10">
    <source>
        <dbReference type="ARBA" id="ARBA00022840"/>
    </source>
</evidence>
<organism evidence="17 18">
    <name type="scientific">Pseudoduganella lutea</name>
    <dbReference type="NCBI Taxonomy" id="321985"/>
    <lineage>
        <taxon>Bacteria</taxon>
        <taxon>Pseudomonadati</taxon>
        <taxon>Pseudomonadota</taxon>
        <taxon>Betaproteobacteria</taxon>
        <taxon>Burkholderiales</taxon>
        <taxon>Oxalobacteraceae</taxon>
        <taxon>Telluria group</taxon>
        <taxon>Pseudoduganella</taxon>
    </lineage>
</organism>
<feature type="binding site" evidence="14">
    <location>
        <position position="124"/>
    </location>
    <ligand>
        <name>ATP</name>
        <dbReference type="ChEBI" id="CHEBI:30616"/>
    </ligand>
</feature>
<sequence>MSKKKVVIGMSGGVDSSVSAWLLKEQGYEVVGLFMKNWEDDDDSEYCSTRQDWIDAASVADVVGVDIEAVNFAAEYKDRVFAEFLREYQAGRTPNPDVLCNAEIKFKAFLDHAMVLGADLIATGHYARVRHNAVTGTHELLKAVDHTKDQSYFLHRLNQAQLSKTLFPLGEIPKTEVRKIAEKLKLPNAAKKDSTGICFIGERPFREFLNRYLSYKPGPMKTPDGKTVGEHVGLSFYTLGQRKGIGIGGVKSYQKEDGSSDAWYVARKDVATNTLWVVQGHDHPWLLSPDLAADQASWIAGVPPEAGRIAAKTRYRQADVACDVAPAGTSEFALSFMDPQWAVTPGQSAVLYDGDVCLGGGIIAGPRSAG</sequence>
<evidence type="ECO:0000259" key="16">
    <source>
        <dbReference type="Pfam" id="PF20259"/>
    </source>
</evidence>
<dbReference type="SUPFAM" id="SSF52402">
    <property type="entry name" value="Adenine nucleotide alpha hydrolases-like"/>
    <property type="match status" value="1"/>
</dbReference>
<dbReference type="PANTHER" id="PTHR11933">
    <property type="entry name" value="TRNA 5-METHYLAMINOMETHYL-2-THIOURIDYLATE -METHYLTRANSFERASE"/>
    <property type="match status" value="1"/>
</dbReference>
<feature type="active site" description="Nucleophile" evidence="14">
    <location>
        <position position="100"/>
    </location>
</feature>
<dbReference type="InterPro" id="IPR046885">
    <property type="entry name" value="MnmA-like_C"/>
</dbReference>
<dbReference type="FunFam" id="2.30.30.280:FF:000001">
    <property type="entry name" value="tRNA-specific 2-thiouridylase MnmA"/>
    <property type="match status" value="1"/>
</dbReference>
<dbReference type="FunFam" id="3.40.50.620:FF:000004">
    <property type="entry name" value="tRNA-specific 2-thiouridylase MnmA"/>
    <property type="match status" value="1"/>
</dbReference>
<evidence type="ECO:0000256" key="7">
    <source>
        <dbReference type="ARBA" id="ARBA00022679"/>
    </source>
</evidence>